<dbReference type="RefSeq" id="XP_018711340.1">
    <property type="nucleotide sequence ID" value="XM_018857766.1"/>
</dbReference>
<dbReference type="GeneID" id="30030742"/>
<feature type="non-terminal residue" evidence="10">
    <location>
        <position position="514"/>
    </location>
</feature>
<keyword evidence="2" id="KW-0698">rRNA processing</keyword>
<evidence type="ECO:0000256" key="3">
    <source>
        <dbReference type="ARBA" id="ARBA00022722"/>
    </source>
</evidence>
<dbReference type="AlphaFoldDB" id="A0A1A0HAB7"/>
<dbReference type="OrthoDB" id="2250022at2759"/>
<dbReference type="GO" id="GO:0003727">
    <property type="term" value="F:single-stranded RNA binding"/>
    <property type="evidence" value="ECO:0007669"/>
    <property type="project" value="TreeGrafter"/>
</dbReference>
<dbReference type="Pfam" id="PF01612">
    <property type="entry name" value="DNA_pol_A_exo1"/>
    <property type="match status" value="1"/>
</dbReference>
<keyword evidence="3" id="KW-0540">Nuclease</keyword>
<dbReference type="GO" id="GO:0071028">
    <property type="term" value="P:nuclear mRNA surveillance"/>
    <property type="evidence" value="ECO:0007669"/>
    <property type="project" value="EnsemblFungi"/>
</dbReference>
<sequence length="514" mass="56350">MPDPYQHVLPHAVAAVRAASALAAKDIQFHRSIDHKTGLRFAASGQRLLDLANRLLAPDATAPADAPTLPFGETPAASDGLWKQVSDALDVLFDRADQAMDATKQPPGGPHGMRLDDAAPVPLSAAVAEKPQVHFGEPVDNSDAHPFVPRLAAKPHAMRPLAECLVLQAPADAPAQYAQPYAEEIAQSAYPAHVQQHAEVQAPVDWASSAATWVATPAALAAMVAQLKRAQNIAVDVEHHDLRSYYGLTCLMQISDRHHDWLVDTLALRDALQPLNDVFADPRIVKVFHGANMDIVWLQRDLGLYVVSLFDTYHAARALGLPRLSLAYLLETLAHFHTLKKYQLADWRVRPLPPQMVDYARADTHFLLSIYDQLRNRLVAAGRVHDVLDHSRRVAARRFEYVRFRPPGYNAGLFHHDAASPDAFSALHNIPASRLALVRSLFAWRDALARALDESPRYVMPARVLVALCSLDPPVAPRLVAACFAGSGKILRDNADLLTLLVQAGYADMARTAD</sequence>
<dbReference type="Pfam" id="PF08066">
    <property type="entry name" value="PMC2NT"/>
    <property type="match status" value="1"/>
</dbReference>
<evidence type="ECO:0000256" key="6">
    <source>
        <dbReference type="ARBA" id="ARBA00022839"/>
    </source>
</evidence>
<keyword evidence="11" id="KW-1185">Reference proteome</keyword>
<dbReference type="InterPro" id="IPR002121">
    <property type="entry name" value="HRDC_dom"/>
</dbReference>
<dbReference type="GO" id="GO:0005730">
    <property type="term" value="C:nucleolus"/>
    <property type="evidence" value="ECO:0007669"/>
    <property type="project" value="EnsemblFungi"/>
</dbReference>
<dbReference type="GO" id="GO:0071038">
    <property type="term" value="P:TRAMP-dependent tRNA surveillance pathway"/>
    <property type="evidence" value="ECO:0007669"/>
    <property type="project" value="EnsemblFungi"/>
</dbReference>
<accession>A0A1A0HAB7</accession>
<feature type="domain" description="HRDC" evidence="9">
    <location>
        <begin position="431"/>
        <end position="511"/>
    </location>
</feature>
<gene>
    <name evidence="10" type="ORF">METBIDRAFT_44245</name>
</gene>
<dbReference type="EMBL" id="LXTC01000004">
    <property type="protein sequence ID" value="OBA20818.1"/>
    <property type="molecule type" value="Genomic_DNA"/>
</dbReference>
<dbReference type="GO" id="GO:0000467">
    <property type="term" value="P:exonucleolytic trimming to generate mature 3'-end of 5.8S rRNA from tricistronic rRNA transcript (SSU-rRNA, 5.8S rRNA, LSU-rRNA)"/>
    <property type="evidence" value="ECO:0007669"/>
    <property type="project" value="EnsemblFungi"/>
</dbReference>
<dbReference type="FunFam" id="3.30.420.10:FF:000059">
    <property type="entry name" value="Exosome complex exonuclease Rrp6"/>
    <property type="match status" value="1"/>
</dbReference>
<dbReference type="SMART" id="SM00341">
    <property type="entry name" value="HRDC"/>
    <property type="match status" value="1"/>
</dbReference>
<evidence type="ECO:0000256" key="5">
    <source>
        <dbReference type="ARBA" id="ARBA00022835"/>
    </source>
</evidence>
<dbReference type="PANTHER" id="PTHR12124">
    <property type="entry name" value="POLYMYOSITIS/SCLERODERMA AUTOANTIGEN-RELATED"/>
    <property type="match status" value="1"/>
</dbReference>
<dbReference type="GO" id="GO:0000176">
    <property type="term" value="C:nuclear exosome (RNase complex)"/>
    <property type="evidence" value="ECO:0007669"/>
    <property type="project" value="EnsemblFungi"/>
</dbReference>
<evidence type="ECO:0000256" key="2">
    <source>
        <dbReference type="ARBA" id="ARBA00022552"/>
    </source>
</evidence>
<dbReference type="GO" id="GO:0000175">
    <property type="term" value="F:3'-5'-RNA exonuclease activity"/>
    <property type="evidence" value="ECO:0007669"/>
    <property type="project" value="EnsemblFungi"/>
</dbReference>
<proteinExistence type="inferred from homology"/>
<dbReference type="Pfam" id="PF00570">
    <property type="entry name" value="HRDC"/>
    <property type="match status" value="1"/>
</dbReference>
<dbReference type="STRING" id="869754.A0A1A0HAB7"/>
<dbReference type="GO" id="GO:0034473">
    <property type="term" value="P:U1 snRNA 3'-end processing"/>
    <property type="evidence" value="ECO:0007669"/>
    <property type="project" value="EnsemblFungi"/>
</dbReference>
<protein>
    <recommendedName>
        <fullName evidence="9">HRDC domain-containing protein</fullName>
    </recommendedName>
</protein>
<organism evidence="10 11">
    <name type="scientific">Metschnikowia bicuspidata var. bicuspidata NRRL YB-4993</name>
    <dbReference type="NCBI Taxonomy" id="869754"/>
    <lineage>
        <taxon>Eukaryota</taxon>
        <taxon>Fungi</taxon>
        <taxon>Dikarya</taxon>
        <taxon>Ascomycota</taxon>
        <taxon>Saccharomycotina</taxon>
        <taxon>Pichiomycetes</taxon>
        <taxon>Metschnikowiaceae</taxon>
        <taxon>Metschnikowia</taxon>
    </lineage>
</organism>
<dbReference type="Gene3D" id="3.30.420.10">
    <property type="entry name" value="Ribonuclease H-like superfamily/Ribonuclease H"/>
    <property type="match status" value="1"/>
</dbReference>
<dbReference type="Proteomes" id="UP000092555">
    <property type="component" value="Unassembled WGS sequence"/>
</dbReference>
<dbReference type="GO" id="GO:0071036">
    <property type="term" value="P:nuclear polyadenylation-dependent snoRNA catabolic process"/>
    <property type="evidence" value="ECO:0007669"/>
    <property type="project" value="EnsemblFungi"/>
</dbReference>
<dbReference type="InterPro" id="IPR045092">
    <property type="entry name" value="Rrp6-like"/>
</dbReference>
<dbReference type="InterPro" id="IPR012588">
    <property type="entry name" value="Exosome-assoc_fac_Rrp6_N"/>
</dbReference>
<dbReference type="GO" id="GO:0034475">
    <property type="term" value="P:U4 snRNA 3'-end processing"/>
    <property type="evidence" value="ECO:0007669"/>
    <property type="project" value="EnsemblFungi"/>
</dbReference>
<comment type="subcellular location">
    <subcellularLocation>
        <location evidence="1">Nucleus</location>
    </subcellularLocation>
</comment>
<dbReference type="InterPro" id="IPR049559">
    <property type="entry name" value="Rrp6p-like_exo"/>
</dbReference>
<dbReference type="GO" id="GO:0034476">
    <property type="term" value="P:U5 snRNA 3'-end processing"/>
    <property type="evidence" value="ECO:0007669"/>
    <property type="project" value="EnsemblFungi"/>
</dbReference>
<evidence type="ECO:0000256" key="8">
    <source>
        <dbReference type="ARBA" id="ARBA00043957"/>
    </source>
</evidence>
<dbReference type="CDD" id="cd06147">
    <property type="entry name" value="Rrp6p_like_exo"/>
    <property type="match status" value="1"/>
</dbReference>
<keyword evidence="5" id="KW-0271">Exosome</keyword>
<evidence type="ECO:0000313" key="10">
    <source>
        <dbReference type="EMBL" id="OBA20818.1"/>
    </source>
</evidence>
<evidence type="ECO:0000259" key="9">
    <source>
        <dbReference type="PROSITE" id="PS50967"/>
    </source>
</evidence>
<dbReference type="InterPro" id="IPR010997">
    <property type="entry name" value="HRDC-like_sf"/>
</dbReference>
<evidence type="ECO:0000256" key="4">
    <source>
        <dbReference type="ARBA" id="ARBA00022801"/>
    </source>
</evidence>
<keyword evidence="4" id="KW-0378">Hydrolase</keyword>
<dbReference type="InterPro" id="IPR044876">
    <property type="entry name" value="HRDC_dom_sf"/>
</dbReference>
<keyword evidence="7" id="KW-0539">Nucleus</keyword>
<dbReference type="GO" id="GO:0000973">
    <property type="term" value="P:post-transcriptional tethering of RNA polymerase II gene DNA at nuclear periphery"/>
    <property type="evidence" value="ECO:0007669"/>
    <property type="project" value="EnsemblFungi"/>
</dbReference>
<comment type="similarity">
    <text evidence="8">Belongs to the exosome component 10/RRP6 family.</text>
</comment>
<dbReference type="GO" id="GO:0071044">
    <property type="term" value="P:histone mRNA catabolic process"/>
    <property type="evidence" value="ECO:0007669"/>
    <property type="project" value="EnsemblFungi"/>
</dbReference>
<dbReference type="PROSITE" id="PS50967">
    <property type="entry name" value="HRDC"/>
    <property type="match status" value="1"/>
</dbReference>
<dbReference type="PANTHER" id="PTHR12124:SF47">
    <property type="entry name" value="EXOSOME COMPONENT 10"/>
    <property type="match status" value="1"/>
</dbReference>
<dbReference type="GO" id="GO:0000166">
    <property type="term" value="F:nucleotide binding"/>
    <property type="evidence" value="ECO:0007669"/>
    <property type="project" value="InterPro"/>
</dbReference>
<dbReference type="SMART" id="SM00474">
    <property type="entry name" value="35EXOc"/>
    <property type="match status" value="1"/>
</dbReference>
<dbReference type="InterPro" id="IPR002562">
    <property type="entry name" value="3'-5'_exonuclease_dom"/>
</dbReference>
<evidence type="ECO:0000256" key="7">
    <source>
        <dbReference type="ARBA" id="ARBA00023242"/>
    </source>
</evidence>
<dbReference type="GO" id="GO:0071039">
    <property type="term" value="P:nuclear polyadenylation-dependent CUT catabolic process"/>
    <property type="evidence" value="ECO:0007669"/>
    <property type="project" value="EnsemblFungi"/>
</dbReference>
<dbReference type="GO" id="GO:0071040">
    <property type="term" value="P:nuclear polyadenylation-dependent antisense transcript catabolic process"/>
    <property type="evidence" value="ECO:0007669"/>
    <property type="project" value="EnsemblFungi"/>
</dbReference>
<dbReference type="GO" id="GO:0071051">
    <property type="term" value="P:poly(A)-dependent snoRNA 3'-end processing"/>
    <property type="evidence" value="ECO:0007669"/>
    <property type="project" value="EnsemblFungi"/>
</dbReference>
<dbReference type="Gene3D" id="1.10.150.80">
    <property type="entry name" value="HRDC domain"/>
    <property type="match status" value="1"/>
</dbReference>
<dbReference type="InterPro" id="IPR036397">
    <property type="entry name" value="RNaseH_sf"/>
</dbReference>
<reference evidence="10 11" key="1">
    <citation type="submission" date="2016-05" db="EMBL/GenBank/DDBJ databases">
        <title>Comparative genomics of biotechnologically important yeasts.</title>
        <authorList>
            <consortium name="DOE Joint Genome Institute"/>
            <person name="Riley R."/>
            <person name="Haridas S."/>
            <person name="Wolfe K.H."/>
            <person name="Lopes M.R."/>
            <person name="Hittinger C.T."/>
            <person name="Goker M."/>
            <person name="Salamov A."/>
            <person name="Wisecaver J."/>
            <person name="Long T.M."/>
            <person name="Aerts A.L."/>
            <person name="Barry K."/>
            <person name="Choi C."/>
            <person name="Clum A."/>
            <person name="Coughlan A.Y."/>
            <person name="Deshpande S."/>
            <person name="Douglass A.P."/>
            <person name="Hanson S.J."/>
            <person name="Klenk H.-P."/>
            <person name="LaButti K."/>
            <person name="Lapidus A."/>
            <person name="Lindquist E."/>
            <person name="Lipzen A."/>
            <person name="Meier-kolthoff J.P."/>
            <person name="Ohm R.A."/>
            <person name="Otillar R.P."/>
            <person name="Pangilinan J."/>
            <person name="Peng Y."/>
            <person name="Rokas A."/>
            <person name="Rosa C.A."/>
            <person name="Scheuner C."/>
            <person name="Sibirny A.A."/>
            <person name="Slot J.C."/>
            <person name="Stielow J.B."/>
            <person name="Sun H."/>
            <person name="Kurtzman C.P."/>
            <person name="Blackwell M."/>
            <person name="Grigoriev I.V."/>
            <person name="Jeffries T.W."/>
        </authorList>
    </citation>
    <scope>NUCLEOTIDE SEQUENCE [LARGE SCALE GENOMIC DNA]</scope>
    <source>
        <strain evidence="10 11">NRRL YB-4993</strain>
    </source>
</reference>
<dbReference type="SUPFAM" id="SSF53098">
    <property type="entry name" value="Ribonuclease H-like"/>
    <property type="match status" value="1"/>
</dbReference>
<dbReference type="GO" id="GO:0071035">
    <property type="term" value="P:nuclear polyadenylation-dependent rRNA catabolic process"/>
    <property type="evidence" value="ECO:0007669"/>
    <property type="project" value="EnsemblFungi"/>
</dbReference>
<dbReference type="SUPFAM" id="SSF47819">
    <property type="entry name" value="HRDC-like"/>
    <property type="match status" value="1"/>
</dbReference>
<evidence type="ECO:0000256" key="1">
    <source>
        <dbReference type="ARBA" id="ARBA00004123"/>
    </source>
</evidence>
<comment type="caution">
    <text evidence="10">The sequence shown here is derived from an EMBL/GenBank/DDBJ whole genome shotgun (WGS) entry which is preliminary data.</text>
</comment>
<dbReference type="GO" id="GO:0032204">
    <property type="term" value="P:regulation of telomere maintenance"/>
    <property type="evidence" value="ECO:0007669"/>
    <property type="project" value="EnsemblFungi"/>
</dbReference>
<dbReference type="InterPro" id="IPR012337">
    <property type="entry name" value="RNaseH-like_sf"/>
</dbReference>
<name>A0A1A0HAB7_9ASCO</name>
<evidence type="ECO:0000313" key="11">
    <source>
        <dbReference type="Proteomes" id="UP000092555"/>
    </source>
</evidence>
<keyword evidence="6" id="KW-0269">Exonuclease</keyword>
<dbReference type="GO" id="GO:0042134">
    <property type="term" value="F:rRNA primary transcript binding"/>
    <property type="evidence" value="ECO:0007669"/>
    <property type="project" value="EnsemblFungi"/>
</dbReference>
<dbReference type="GO" id="GO:0071042">
    <property type="term" value="P:nuclear polyadenylation-dependent mRNA catabolic process"/>
    <property type="evidence" value="ECO:0007669"/>
    <property type="project" value="EnsemblFungi"/>
</dbReference>
<dbReference type="GO" id="GO:0071037">
    <property type="term" value="P:nuclear polyadenylation-dependent snRNA catabolic process"/>
    <property type="evidence" value="ECO:0007669"/>
    <property type="project" value="EnsemblFungi"/>
</dbReference>